<dbReference type="Proteomes" id="UP001165190">
    <property type="component" value="Unassembled WGS sequence"/>
</dbReference>
<dbReference type="InterPro" id="IPR041118">
    <property type="entry name" value="Rx_N"/>
</dbReference>
<evidence type="ECO:0000313" key="5">
    <source>
        <dbReference type="EMBL" id="GMJ03477.1"/>
    </source>
</evidence>
<keyword evidence="3" id="KW-0611">Plant defense</keyword>
<evidence type="ECO:0000259" key="4">
    <source>
        <dbReference type="Pfam" id="PF18052"/>
    </source>
</evidence>
<comment type="caution">
    <text evidence="5">The sequence shown here is derived from an EMBL/GenBank/DDBJ whole genome shotgun (WGS) entry which is preliminary data.</text>
</comment>
<keyword evidence="1" id="KW-0677">Repeat</keyword>
<dbReference type="AlphaFoldDB" id="A0A9W7MK31"/>
<dbReference type="EMBL" id="BSYR01000037">
    <property type="protein sequence ID" value="GMJ03477.1"/>
    <property type="molecule type" value="Genomic_DNA"/>
</dbReference>
<dbReference type="Pfam" id="PF18052">
    <property type="entry name" value="Rx_N"/>
    <property type="match status" value="1"/>
</dbReference>
<evidence type="ECO:0000313" key="6">
    <source>
        <dbReference type="Proteomes" id="UP001165190"/>
    </source>
</evidence>
<name>A0A9W7MK31_HIBTR</name>
<dbReference type="Gene3D" id="1.20.5.4130">
    <property type="match status" value="1"/>
</dbReference>
<evidence type="ECO:0000256" key="1">
    <source>
        <dbReference type="ARBA" id="ARBA00022737"/>
    </source>
</evidence>
<proteinExistence type="predicted"/>
<dbReference type="GO" id="GO:0006952">
    <property type="term" value="P:defense response"/>
    <property type="evidence" value="ECO:0007669"/>
    <property type="project" value="UniProtKB-KW"/>
</dbReference>
<keyword evidence="6" id="KW-1185">Reference proteome</keyword>
<sequence>MAFVGEAFLSASIQVLLDRIVSSDVSNFIKGNKKLEAVLLNKLKPTLMSVRAVLDDAETKMITNSNVRSWIVELKDAVYDAEDLLDEIATEALRRKLESQDHQTSTNTSTVKQQVASIFSSLNPFKDGMVSKLEEILGRLEPLINQKHILGLKENCRGENPFQRSPV</sequence>
<dbReference type="GO" id="GO:0000166">
    <property type="term" value="F:nucleotide binding"/>
    <property type="evidence" value="ECO:0007669"/>
    <property type="project" value="UniProtKB-KW"/>
</dbReference>
<keyword evidence="2" id="KW-0547">Nucleotide-binding</keyword>
<protein>
    <recommendedName>
        <fullName evidence="4">Disease resistance N-terminal domain-containing protein</fullName>
    </recommendedName>
</protein>
<reference evidence="5" key="1">
    <citation type="submission" date="2023-05" db="EMBL/GenBank/DDBJ databases">
        <title>Genome and transcriptome analyses reveal genes involved in the formation of fine ridges on petal epidermal cells in Hibiscus trionum.</title>
        <authorList>
            <person name="Koshimizu S."/>
            <person name="Masuda S."/>
            <person name="Ishii T."/>
            <person name="Shirasu K."/>
            <person name="Hoshino A."/>
            <person name="Arita M."/>
        </authorList>
    </citation>
    <scope>NUCLEOTIDE SEQUENCE</scope>
    <source>
        <strain evidence="5">Hamamatsu line</strain>
    </source>
</reference>
<feature type="domain" description="Disease resistance N-terminal" evidence="4">
    <location>
        <begin position="9"/>
        <end position="101"/>
    </location>
</feature>
<organism evidence="5 6">
    <name type="scientific">Hibiscus trionum</name>
    <name type="common">Flower of an hour</name>
    <dbReference type="NCBI Taxonomy" id="183268"/>
    <lineage>
        <taxon>Eukaryota</taxon>
        <taxon>Viridiplantae</taxon>
        <taxon>Streptophyta</taxon>
        <taxon>Embryophyta</taxon>
        <taxon>Tracheophyta</taxon>
        <taxon>Spermatophyta</taxon>
        <taxon>Magnoliopsida</taxon>
        <taxon>eudicotyledons</taxon>
        <taxon>Gunneridae</taxon>
        <taxon>Pentapetalae</taxon>
        <taxon>rosids</taxon>
        <taxon>malvids</taxon>
        <taxon>Malvales</taxon>
        <taxon>Malvaceae</taxon>
        <taxon>Malvoideae</taxon>
        <taxon>Hibiscus</taxon>
    </lineage>
</organism>
<accession>A0A9W7MK31</accession>
<gene>
    <name evidence="5" type="ORF">HRI_004016900</name>
</gene>
<evidence type="ECO:0000256" key="2">
    <source>
        <dbReference type="ARBA" id="ARBA00022741"/>
    </source>
</evidence>
<evidence type="ECO:0000256" key="3">
    <source>
        <dbReference type="ARBA" id="ARBA00022821"/>
    </source>
</evidence>
<dbReference type="OrthoDB" id="1743675at2759"/>